<dbReference type="GO" id="GO:0009279">
    <property type="term" value="C:cell outer membrane"/>
    <property type="evidence" value="ECO:0007669"/>
    <property type="project" value="UniProtKB-SubCell"/>
</dbReference>
<comment type="subcellular location">
    <subcellularLocation>
        <location evidence="1">Cell outer membrane</location>
    </subcellularLocation>
</comment>
<dbReference type="Proteomes" id="UP000199448">
    <property type="component" value="Unassembled WGS sequence"/>
</dbReference>
<dbReference type="PANTHER" id="PTHR40980:SF3">
    <property type="entry name" value="TONB-DEPENDENT RECEPTOR-LIKE BETA-BARREL DOMAIN-CONTAINING PROTEIN"/>
    <property type="match status" value="1"/>
</dbReference>
<evidence type="ECO:0000256" key="3">
    <source>
        <dbReference type="ARBA" id="ARBA00023237"/>
    </source>
</evidence>
<gene>
    <name evidence="6" type="ORF">SAMN04488034_101890</name>
</gene>
<protein>
    <submittedName>
        <fullName evidence="6">Outer membrane receptor proteins, mostly Fe transport</fullName>
    </submittedName>
</protein>
<keyword evidence="3" id="KW-0998">Cell outer membrane</keyword>
<dbReference type="RefSeq" id="WP_093112081.1">
    <property type="nucleotide sequence ID" value="NZ_FNGG01000001.1"/>
</dbReference>
<dbReference type="SUPFAM" id="SSF49464">
    <property type="entry name" value="Carboxypeptidase regulatory domain-like"/>
    <property type="match status" value="1"/>
</dbReference>
<reference evidence="6 7" key="1">
    <citation type="submission" date="2016-10" db="EMBL/GenBank/DDBJ databases">
        <authorList>
            <person name="de Groot N.N."/>
        </authorList>
    </citation>
    <scope>NUCLEOTIDE SEQUENCE [LARGE SCALE GENOMIC DNA]</scope>
    <source>
        <strain evidence="6 7">DSM 23553</strain>
    </source>
</reference>
<accession>A0A1H5JXL8</accession>
<evidence type="ECO:0000256" key="1">
    <source>
        <dbReference type="ARBA" id="ARBA00004442"/>
    </source>
</evidence>
<evidence type="ECO:0000259" key="4">
    <source>
        <dbReference type="Pfam" id="PF07715"/>
    </source>
</evidence>
<sequence length="808" mass="91719">MKTFKYLILLLLVFFIGPELLAQDGVISGRLYDQNEESIPFATVAVLKLPDSTIVTGTTTDLEGQFEVKPKFTGKVIFRFSAIGYSEVFSPSLKVNGPNYSKDLGIYVMQEEVTMLNEVMVNTWKPRIKVESDKLIMSVEGTALAAGSSAYEMLSRAPGVTVGHSGGFMINGKQGVSVMIDGRLTYLSAAELKTMLESMPAENIKEIEVIHNPSAKYDAEGVAGILNITLKEDTTTGLTGSFYGGLRINEQKLLSGGLNIYSSSGKWNTFLNLDLSQRGYVRDQFQYRTFAGAGDNAYLDQIGEETNKRFIPSIYTGADYKLSSNQTLGGSANIFYQDRINDWNTITTIGRLNSGEAVNIDARNHRDGITRNGRFNIYYEGQLDSVGTTLSADLDYVRLEREADSRFLNSYTYLEYGSEEQQKLTNTSLSDYDIYAAKVDLDLPFSENSGLAMGVKGSKVISRSELQFFEEEEGAQVLDPDRSDRYRYEEEIYSAYASYSNRINDTWKVQLGLRAEQTYGEGISFSLDEKNPTEYLELFPNIVVDQQVNENYSLAYSYSRRIARPNYSTLNPFIFYLDPYSYIIGNPDLRPQFTNSLQFSQTLNKKYSLRLAYDFSKDHMGEVPSMDPDSRETVFTTANMDNYKTYGATLVLPVELASFWNVNNTIVYNRREYELQVNDKLLENKDDFLMIQSNHQVNMPFDLKLELNATYRSPYVLGLYDVNDRLWFDAGLKRSFLNDRLDMTLNATDVFRSQRSKIEADFLGNHYEMSQYFSQQAISINLRYNFSKGKPRQETRKKDLEELQRAGG</sequence>
<organism evidence="6 7">
    <name type="scientific">Salinimicrobium catena</name>
    <dbReference type="NCBI Taxonomy" id="390640"/>
    <lineage>
        <taxon>Bacteria</taxon>
        <taxon>Pseudomonadati</taxon>
        <taxon>Bacteroidota</taxon>
        <taxon>Flavobacteriia</taxon>
        <taxon>Flavobacteriales</taxon>
        <taxon>Flavobacteriaceae</taxon>
        <taxon>Salinimicrobium</taxon>
    </lineage>
</organism>
<feature type="domain" description="Outer membrane protein beta-barrel" evidence="5">
    <location>
        <begin position="382"/>
        <end position="784"/>
    </location>
</feature>
<keyword evidence="6" id="KW-0675">Receptor</keyword>
<evidence type="ECO:0000313" key="6">
    <source>
        <dbReference type="EMBL" id="SEE56997.1"/>
    </source>
</evidence>
<dbReference type="Pfam" id="PF14905">
    <property type="entry name" value="OMP_b-brl_3"/>
    <property type="match status" value="1"/>
</dbReference>
<dbReference type="EMBL" id="FNUG01000001">
    <property type="protein sequence ID" value="SEE56997.1"/>
    <property type="molecule type" value="Genomic_DNA"/>
</dbReference>
<dbReference type="Pfam" id="PF07715">
    <property type="entry name" value="Plug"/>
    <property type="match status" value="1"/>
</dbReference>
<keyword evidence="2" id="KW-0472">Membrane</keyword>
<proteinExistence type="predicted"/>
<dbReference type="STRING" id="390640.SAMN04488034_101890"/>
<keyword evidence="7" id="KW-1185">Reference proteome</keyword>
<dbReference type="Gene3D" id="2.40.170.20">
    <property type="entry name" value="TonB-dependent receptor, beta-barrel domain"/>
    <property type="match status" value="1"/>
</dbReference>
<dbReference type="InterPro" id="IPR036942">
    <property type="entry name" value="Beta-barrel_TonB_sf"/>
</dbReference>
<evidence type="ECO:0000259" key="5">
    <source>
        <dbReference type="Pfam" id="PF14905"/>
    </source>
</evidence>
<dbReference type="PANTHER" id="PTHR40980">
    <property type="entry name" value="PLUG DOMAIN-CONTAINING PROTEIN"/>
    <property type="match status" value="1"/>
</dbReference>
<dbReference type="Pfam" id="PF13715">
    <property type="entry name" value="CarbopepD_reg_2"/>
    <property type="match status" value="1"/>
</dbReference>
<feature type="domain" description="TonB-dependent receptor plug" evidence="4">
    <location>
        <begin position="147"/>
        <end position="225"/>
    </location>
</feature>
<dbReference type="InterPro" id="IPR041700">
    <property type="entry name" value="OMP_b-brl_3"/>
</dbReference>
<dbReference type="InterPro" id="IPR012910">
    <property type="entry name" value="Plug_dom"/>
</dbReference>
<name>A0A1H5JXL8_9FLAO</name>
<evidence type="ECO:0000256" key="2">
    <source>
        <dbReference type="ARBA" id="ARBA00023136"/>
    </source>
</evidence>
<evidence type="ECO:0000313" key="7">
    <source>
        <dbReference type="Proteomes" id="UP000199448"/>
    </source>
</evidence>
<dbReference type="SUPFAM" id="SSF56935">
    <property type="entry name" value="Porins"/>
    <property type="match status" value="1"/>
</dbReference>
<dbReference type="InterPro" id="IPR008969">
    <property type="entry name" value="CarboxyPept-like_regulatory"/>
</dbReference>
<dbReference type="OrthoDB" id="8764943at2"/>
<dbReference type="AlphaFoldDB" id="A0A1H5JXL8"/>